<dbReference type="PATRIC" id="fig|80878.5.peg.4097"/>
<organism evidence="3 4">
    <name type="scientific">Acidovorax temperans</name>
    <dbReference type="NCBI Taxonomy" id="80878"/>
    <lineage>
        <taxon>Bacteria</taxon>
        <taxon>Pseudomonadati</taxon>
        <taxon>Pseudomonadota</taxon>
        <taxon>Betaproteobacteria</taxon>
        <taxon>Burkholderiales</taxon>
        <taxon>Comamonadaceae</taxon>
        <taxon>Acidovorax</taxon>
    </lineage>
</organism>
<evidence type="ECO:0000313" key="4">
    <source>
        <dbReference type="Proteomes" id="UP000032566"/>
    </source>
</evidence>
<proteinExistence type="predicted"/>
<accession>A0A0D7K3M7</accession>
<dbReference type="InterPro" id="IPR043129">
    <property type="entry name" value="ATPase_NBD"/>
</dbReference>
<dbReference type="Pfam" id="PF21522">
    <property type="entry name" value="MreB-like_C"/>
    <property type="match status" value="1"/>
</dbReference>
<dbReference type="InterPro" id="IPR049067">
    <property type="entry name" value="MreB-like_C"/>
</dbReference>
<feature type="domain" description="Actin homologue MreB-like C-terminal" evidence="2">
    <location>
        <begin position="180"/>
        <end position="302"/>
    </location>
</feature>
<comment type="caution">
    <text evidence="3">The sequence shown here is derived from an EMBL/GenBank/DDBJ whole genome shotgun (WGS) entry which is preliminary data.</text>
</comment>
<dbReference type="Gene3D" id="3.30.420.40">
    <property type="match status" value="2"/>
</dbReference>
<name>A0A0D7K3M7_9BURK</name>
<dbReference type="Proteomes" id="UP000032566">
    <property type="component" value="Unassembled WGS sequence"/>
</dbReference>
<reference evidence="3 4" key="1">
    <citation type="submission" date="2014-12" db="EMBL/GenBank/DDBJ databases">
        <title>Isolation of bacteria from lake water.</title>
        <authorList>
            <person name="Sheng K.-Y."/>
            <person name="Chin P.-S."/>
            <person name="Chan K.-G."/>
            <person name="Tan G.S."/>
        </authorList>
    </citation>
    <scope>NUCLEOTIDE SEQUENCE [LARGE SCALE GENOMIC DNA]</scope>
    <source>
        <strain evidence="3 4">KY4</strain>
    </source>
</reference>
<dbReference type="EMBL" id="JXYQ01000089">
    <property type="protein sequence ID" value="KJA08910.1"/>
    <property type="molecule type" value="Genomic_DNA"/>
</dbReference>
<dbReference type="OrthoDB" id="143284at2"/>
<feature type="domain" description="Actin-like protein N-terminal" evidence="1">
    <location>
        <begin position="6"/>
        <end position="154"/>
    </location>
</feature>
<dbReference type="STRING" id="80878.RP29_19305"/>
<evidence type="ECO:0000259" key="2">
    <source>
        <dbReference type="Pfam" id="PF21522"/>
    </source>
</evidence>
<dbReference type="Pfam" id="PF17989">
    <property type="entry name" value="ALP_N"/>
    <property type="match status" value="1"/>
</dbReference>
<evidence type="ECO:0000313" key="3">
    <source>
        <dbReference type="EMBL" id="KJA08910.1"/>
    </source>
</evidence>
<evidence type="ECO:0000259" key="1">
    <source>
        <dbReference type="Pfam" id="PF17989"/>
    </source>
</evidence>
<dbReference type="InterPro" id="IPR040607">
    <property type="entry name" value="ALP_N"/>
</dbReference>
<sequence length="331" mass="36102">MGYVVGQDIGYSNLKIAFGTSDGEMTTVIRPAGAAPKEHFGSRFDGKKQDDFLHVNVNGQEFVAGVSTDRAEMWERSLHADYAKTDSYKALFHAGLLLTGQKEIDLLVTGLPVSQFQDEALREDLRKRFTGEHKVTAKRTVNVKDVMVVAQPIGGLLDYVNLVDDGPEEDRITDEHRILVVDPGFYSLDWVLVSNGQLQRQSSGTSLKASSVLLEQAGILIAEDHGAKPSVETLENALRTGKESILLMGERVELAPYLTKASESLATVTSTSIQKALRVESMSPDIVVLVGGGSKFFHKTIQDAFPRLKVVCPENPVLSNARGFWLLGASA</sequence>
<dbReference type="SUPFAM" id="SSF53067">
    <property type="entry name" value="Actin-like ATPase domain"/>
    <property type="match status" value="2"/>
</dbReference>
<protein>
    <submittedName>
        <fullName evidence="3">StbA family protein</fullName>
    </submittedName>
</protein>
<keyword evidence="4" id="KW-1185">Reference proteome</keyword>
<gene>
    <name evidence="3" type="ORF">RP29_19305</name>
</gene>
<dbReference type="AlphaFoldDB" id="A0A0D7K3M7"/>